<gene>
    <name evidence="2" type="ORF">GCM10007940_35830</name>
</gene>
<dbReference type="EMBL" id="BSOH01000023">
    <property type="protein sequence ID" value="GLR18967.1"/>
    <property type="molecule type" value="Genomic_DNA"/>
</dbReference>
<name>A0AA37SS69_9BACT</name>
<dbReference type="PANTHER" id="PTHR21248">
    <property type="entry name" value="CARDIOLIPIN SYNTHASE"/>
    <property type="match status" value="1"/>
</dbReference>
<protein>
    <recommendedName>
        <fullName evidence="1">PLD phosphodiesterase domain-containing protein</fullName>
    </recommendedName>
</protein>
<dbReference type="GO" id="GO:0030572">
    <property type="term" value="F:phosphatidyltransferase activity"/>
    <property type="evidence" value="ECO:0007669"/>
    <property type="project" value="UniProtKB-ARBA"/>
</dbReference>
<dbReference type="Proteomes" id="UP001156666">
    <property type="component" value="Unassembled WGS sequence"/>
</dbReference>
<dbReference type="InterPro" id="IPR025202">
    <property type="entry name" value="PLD-like_dom"/>
</dbReference>
<evidence type="ECO:0000313" key="3">
    <source>
        <dbReference type="Proteomes" id="UP001156666"/>
    </source>
</evidence>
<reference evidence="2" key="1">
    <citation type="journal article" date="2014" name="Int. J. Syst. Evol. Microbiol.">
        <title>Complete genome sequence of Corynebacterium casei LMG S-19264T (=DSM 44701T), isolated from a smear-ripened cheese.</title>
        <authorList>
            <consortium name="US DOE Joint Genome Institute (JGI-PGF)"/>
            <person name="Walter F."/>
            <person name="Albersmeier A."/>
            <person name="Kalinowski J."/>
            <person name="Ruckert C."/>
        </authorList>
    </citation>
    <scope>NUCLEOTIDE SEQUENCE</scope>
    <source>
        <strain evidence="2">NBRC 108769</strain>
    </source>
</reference>
<dbReference type="PANTHER" id="PTHR21248:SF22">
    <property type="entry name" value="PHOSPHOLIPASE D"/>
    <property type="match status" value="1"/>
</dbReference>
<organism evidence="2 3">
    <name type="scientific">Portibacter lacus</name>
    <dbReference type="NCBI Taxonomy" id="1099794"/>
    <lineage>
        <taxon>Bacteria</taxon>
        <taxon>Pseudomonadati</taxon>
        <taxon>Bacteroidota</taxon>
        <taxon>Saprospiria</taxon>
        <taxon>Saprospirales</taxon>
        <taxon>Haliscomenobacteraceae</taxon>
        <taxon>Portibacter</taxon>
    </lineage>
</organism>
<evidence type="ECO:0000259" key="1">
    <source>
        <dbReference type="PROSITE" id="PS50035"/>
    </source>
</evidence>
<dbReference type="AlphaFoldDB" id="A0AA37SS69"/>
<dbReference type="Pfam" id="PF13091">
    <property type="entry name" value="PLDc_2"/>
    <property type="match status" value="1"/>
</dbReference>
<sequence length="120" mass="13765">MIPEKSDNIVVKWSIRSYFQEMLEAGVQIYLYKDSFMHSKTIVADDSVSSVGTANLDVRSFEQNFEVNAVIYNSSIARQLKTFFLDDCTKSDQLNLQEYLLRPRSDKVKEGLGKIFSPIL</sequence>
<comment type="caution">
    <text evidence="2">The sequence shown here is derived from an EMBL/GenBank/DDBJ whole genome shotgun (WGS) entry which is preliminary data.</text>
</comment>
<dbReference type="Gene3D" id="3.30.870.10">
    <property type="entry name" value="Endonuclease Chain A"/>
    <property type="match status" value="1"/>
</dbReference>
<keyword evidence="3" id="KW-1185">Reference proteome</keyword>
<dbReference type="InterPro" id="IPR001736">
    <property type="entry name" value="PLipase_D/transphosphatidylase"/>
</dbReference>
<proteinExistence type="predicted"/>
<dbReference type="PROSITE" id="PS50035">
    <property type="entry name" value="PLD"/>
    <property type="match status" value="1"/>
</dbReference>
<feature type="domain" description="PLD phosphodiesterase" evidence="1">
    <location>
        <begin position="33"/>
        <end position="60"/>
    </location>
</feature>
<accession>A0AA37SS69</accession>
<dbReference type="CDD" id="cd09112">
    <property type="entry name" value="PLDc_CLS_2"/>
    <property type="match status" value="1"/>
</dbReference>
<evidence type="ECO:0000313" key="2">
    <source>
        <dbReference type="EMBL" id="GLR18967.1"/>
    </source>
</evidence>
<dbReference type="GO" id="GO:0032049">
    <property type="term" value="P:cardiolipin biosynthetic process"/>
    <property type="evidence" value="ECO:0007669"/>
    <property type="project" value="UniProtKB-ARBA"/>
</dbReference>
<reference evidence="2" key="2">
    <citation type="submission" date="2023-01" db="EMBL/GenBank/DDBJ databases">
        <title>Draft genome sequence of Portibacter lacus strain NBRC 108769.</title>
        <authorList>
            <person name="Sun Q."/>
            <person name="Mori K."/>
        </authorList>
    </citation>
    <scope>NUCLEOTIDE SEQUENCE</scope>
    <source>
        <strain evidence="2">NBRC 108769</strain>
    </source>
</reference>
<dbReference type="SUPFAM" id="SSF56024">
    <property type="entry name" value="Phospholipase D/nuclease"/>
    <property type="match status" value="1"/>
</dbReference>
<dbReference type="SMART" id="SM00155">
    <property type="entry name" value="PLDc"/>
    <property type="match status" value="1"/>
</dbReference>